<feature type="region of interest" description="Disordered" evidence="4">
    <location>
        <begin position="109"/>
        <end position="155"/>
    </location>
</feature>
<evidence type="ECO:0000313" key="5">
    <source>
        <dbReference type="EMBL" id="KAB2934863.1"/>
    </source>
</evidence>
<feature type="compositionally biased region" description="Low complexity" evidence="4">
    <location>
        <begin position="115"/>
        <end position="147"/>
    </location>
</feature>
<sequence>MNDINRVYLIGRLTADPELKTISGGSQVCSFSIANNRSYTRQNGESVEEVSYFNCTVWGKLGEILHRYAGKGKQIAVEGRLRQRRWQGPDGKNQSAVDIVVENFQFLGSRTEGGAPESRPQQQPARSSSYQPDPAEAQYGGYDAGYDGTEEDIPF</sequence>
<protein>
    <recommendedName>
        <fullName evidence="2 3">Single-stranded DNA-binding protein</fullName>
        <shortName evidence="2">SSB</shortName>
    </recommendedName>
</protein>
<dbReference type="PANTHER" id="PTHR10302">
    <property type="entry name" value="SINGLE-STRANDED DNA-BINDING PROTEIN"/>
    <property type="match status" value="1"/>
</dbReference>
<dbReference type="InterPro" id="IPR000424">
    <property type="entry name" value="Primosome_PriB/ssb"/>
</dbReference>
<keyword evidence="2" id="KW-0233">DNA recombination</keyword>
<dbReference type="Gene3D" id="2.40.50.140">
    <property type="entry name" value="Nucleic acid-binding proteins"/>
    <property type="match status" value="1"/>
</dbReference>
<dbReference type="EMBL" id="WBUI01000002">
    <property type="protein sequence ID" value="KAB2934863.1"/>
    <property type="molecule type" value="Genomic_DNA"/>
</dbReference>
<dbReference type="GO" id="GO:0009295">
    <property type="term" value="C:nucleoid"/>
    <property type="evidence" value="ECO:0007669"/>
    <property type="project" value="TreeGrafter"/>
</dbReference>
<evidence type="ECO:0000256" key="3">
    <source>
        <dbReference type="PIRNR" id="PIRNR002070"/>
    </source>
</evidence>
<name>A0A833H4L3_9LEPT</name>
<dbReference type="Proteomes" id="UP000460298">
    <property type="component" value="Unassembled WGS sequence"/>
</dbReference>
<dbReference type="SUPFAM" id="SSF50249">
    <property type="entry name" value="Nucleic acid-binding proteins"/>
    <property type="match status" value="1"/>
</dbReference>
<organism evidence="5 6">
    <name type="scientific">Leptonema illini</name>
    <dbReference type="NCBI Taxonomy" id="183"/>
    <lineage>
        <taxon>Bacteria</taxon>
        <taxon>Pseudomonadati</taxon>
        <taxon>Spirochaetota</taxon>
        <taxon>Spirochaetia</taxon>
        <taxon>Leptospirales</taxon>
        <taxon>Leptospiraceae</taxon>
        <taxon>Leptonema</taxon>
    </lineage>
</organism>
<reference evidence="5 6" key="1">
    <citation type="submission" date="2019-10" db="EMBL/GenBank/DDBJ databases">
        <title>Extracellular Electron Transfer in a Candidatus Methanoperedens spp. Enrichment Culture.</title>
        <authorList>
            <person name="Berger S."/>
            <person name="Rangel Shaw D."/>
            <person name="Berben T."/>
            <person name="In 'T Zandt M."/>
            <person name="Frank J."/>
            <person name="Reimann J."/>
            <person name="Jetten M.S.M."/>
            <person name="Welte C.U."/>
        </authorList>
    </citation>
    <scope>NUCLEOTIDE SEQUENCE [LARGE SCALE GENOMIC DNA]</scope>
    <source>
        <strain evidence="5">SB12</strain>
    </source>
</reference>
<proteinExistence type="inferred from homology"/>
<keyword evidence="1 2" id="KW-0238">DNA-binding</keyword>
<dbReference type="InterPro" id="IPR012340">
    <property type="entry name" value="NA-bd_OB-fold"/>
</dbReference>
<dbReference type="AlphaFoldDB" id="A0A833H4L3"/>
<evidence type="ECO:0000313" key="6">
    <source>
        <dbReference type="Proteomes" id="UP000460298"/>
    </source>
</evidence>
<evidence type="ECO:0000256" key="2">
    <source>
        <dbReference type="HAMAP-Rule" id="MF_00984"/>
    </source>
</evidence>
<dbReference type="NCBIfam" id="TIGR00621">
    <property type="entry name" value="ssb"/>
    <property type="match status" value="1"/>
</dbReference>
<comment type="caution">
    <text evidence="2">Lacks conserved residue(s) required for the propagation of feature annotation.</text>
</comment>
<dbReference type="GO" id="GO:0006310">
    <property type="term" value="P:DNA recombination"/>
    <property type="evidence" value="ECO:0007669"/>
    <property type="project" value="UniProtKB-UniRule"/>
</dbReference>
<dbReference type="PROSITE" id="PS50935">
    <property type="entry name" value="SSB"/>
    <property type="match status" value="1"/>
</dbReference>
<keyword evidence="2" id="KW-0227">DNA damage</keyword>
<dbReference type="GO" id="GO:0003697">
    <property type="term" value="F:single-stranded DNA binding"/>
    <property type="evidence" value="ECO:0007669"/>
    <property type="project" value="UniProtKB-UniRule"/>
</dbReference>
<keyword evidence="2" id="KW-0235">DNA replication</keyword>
<dbReference type="InterPro" id="IPR011344">
    <property type="entry name" value="ssDNA-bd"/>
</dbReference>
<dbReference type="CDD" id="cd04496">
    <property type="entry name" value="SSB_OBF"/>
    <property type="match status" value="1"/>
</dbReference>
<evidence type="ECO:0000256" key="4">
    <source>
        <dbReference type="SAM" id="MobiDB-lite"/>
    </source>
</evidence>
<dbReference type="OrthoDB" id="9809878at2"/>
<dbReference type="GO" id="GO:0006281">
    <property type="term" value="P:DNA repair"/>
    <property type="evidence" value="ECO:0007669"/>
    <property type="project" value="UniProtKB-UniRule"/>
</dbReference>
<dbReference type="HAMAP" id="MF_00984">
    <property type="entry name" value="SSB"/>
    <property type="match status" value="1"/>
</dbReference>
<dbReference type="Pfam" id="PF00436">
    <property type="entry name" value="SSB"/>
    <property type="match status" value="1"/>
</dbReference>
<gene>
    <name evidence="5" type="primary">ssb</name>
    <name evidence="5" type="ORF">F9K24_03540</name>
</gene>
<evidence type="ECO:0000256" key="1">
    <source>
        <dbReference type="ARBA" id="ARBA00023125"/>
    </source>
</evidence>
<dbReference type="PIRSF" id="PIRSF002070">
    <property type="entry name" value="SSB"/>
    <property type="match status" value="1"/>
</dbReference>
<accession>A0A833H4L3</accession>
<dbReference type="PANTHER" id="PTHR10302:SF0">
    <property type="entry name" value="SINGLE-STRANDED DNA-BINDING PROTEIN, MITOCHONDRIAL"/>
    <property type="match status" value="1"/>
</dbReference>
<keyword evidence="2" id="KW-0234">DNA repair</keyword>
<comment type="subunit">
    <text evidence="2">Homotetramer.</text>
</comment>
<dbReference type="RefSeq" id="WP_002772198.1">
    <property type="nucleotide sequence ID" value="NZ_JQDG01000058.1"/>
</dbReference>
<dbReference type="GO" id="GO:0006260">
    <property type="term" value="P:DNA replication"/>
    <property type="evidence" value="ECO:0007669"/>
    <property type="project" value="UniProtKB-UniRule"/>
</dbReference>
<feature type="short sequence motif" description="Important for interaction with partner proteins" evidence="2">
    <location>
        <begin position="150"/>
        <end position="155"/>
    </location>
</feature>
<comment type="function">
    <text evidence="2">Plays an important role in DNA replication, recombination and repair. Binds to ssDNA and to an array of partner proteins to recruit them to their sites of action during DNA metabolism.</text>
</comment>
<comment type="caution">
    <text evidence="5">The sequence shown here is derived from an EMBL/GenBank/DDBJ whole genome shotgun (WGS) entry which is preliminary data.</text>
</comment>